<evidence type="ECO:0000313" key="3">
    <source>
        <dbReference type="EMBL" id="KPL88727.1"/>
    </source>
</evidence>
<accession>A0A0M8JPM2</accession>
<keyword evidence="4" id="KW-1185">Reference proteome</keyword>
<dbReference type="STRING" id="229921.ADN01_03775"/>
<sequence length="218" mass="24039">MRYWIKRIWCAAALVSAAALSGCSTLLDMMPQGPTQAPPSNIWTPVATTPTRVPIPTKDPNSVPQAAHPTEVRAFAEIPGGVFLNVSEEWVNVEVTVKYTLKFWNVGALMGERYGKASMTVEYQPLSNGFILGAPDKNGQRQMKPATRFPSFKPEKIELTFSGGPEGKFQQVEPPADVPMVGRLIHEKDGSFRIFFEQGVNPAAEFTLKNPDAFNAWK</sequence>
<reference evidence="3 4" key="2">
    <citation type="submission" date="2015-07" db="EMBL/GenBank/DDBJ databases">
        <title>Genome sequence of Levilinea saccharolytica DSM 16555.</title>
        <authorList>
            <person name="Hemp J."/>
            <person name="Ward L.M."/>
            <person name="Pace L.A."/>
            <person name="Fischer W.W."/>
        </authorList>
    </citation>
    <scope>NUCLEOTIDE SEQUENCE [LARGE SCALE GENOMIC DNA]</scope>
    <source>
        <strain evidence="3 4">KIBI-1</strain>
    </source>
</reference>
<dbReference type="EMBL" id="LGCM01000016">
    <property type="protein sequence ID" value="KPL88727.1"/>
    <property type="molecule type" value="Genomic_DNA"/>
</dbReference>
<evidence type="ECO:0000313" key="2">
    <source>
        <dbReference type="EMBL" id="GAP19207.1"/>
    </source>
</evidence>
<dbReference type="AlphaFoldDB" id="A0A0M8JPM2"/>
<name>A0A0M8JPM2_9CHLR</name>
<dbReference type="EMBL" id="DF967975">
    <property type="protein sequence ID" value="GAP19207.1"/>
    <property type="molecule type" value="Genomic_DNA"/>
</dbReference>
<dbReference type="RefSeq" id="WP_062419502.1">
    <property type="nucleotide sequence ID" value="NZ_BBXZ01000167.1"/>
</dbReference>
<protein>
    <submittedName>
        <fullName evidence="2">Uncharacterized protein</fullName>
    </submittedName>
</protein>
<gene>
    <name evidence="3" type="ORF">ADN01_03775</name>
    <name evidence="2" type="ORF">LSAC_03107</name>
</gene>
<feature type="signal peptide" evidence="1">
    <location>
        <begin position="1"/>
        <end position="21"/>
    </location>
</feature>
<dbReference type="PROSITE" id="PS51257">
    <property type="entry name" value="PROKAR_LIPOPROTEIN"/>
    <property type="match status" value="1"/>
</dbReference>
<keyword evidence="1" id="KW-0732">Signal</keyword>
<evidence type="ECO:0000256" key="1">
    <source>
        <dbReference type="SAM" id="SignalP"/>
    </source>
</evidence>
<feature type="chain" id="PRO_5007418334" evidence="1">
    <location>
        <begin position="22"/>
        <end position="218"/>
    </location>
</feature>
<proteinExistence type="predicted"/>
<dbReference type="Proteomes" id="UP000050501">
    <property type="component" value="Unassembled WGS sequence"/>
</dbReference>
<reference evidence="2" key="1">
    <citation type="journal article" date="2015" name="Genome Announc.">
        <title>Draft Genome Sequences of Anaerolinea thermolimosa IMO-1, Bellilinea caldifistulae GOMI-1, Leptolinea tardivitalis YMTK-2, Levilinea saccharolytica KIBI-1, Longilinea arvoryzae KOME-1, Previously Described as Members of the Class Anaerolineae (Chloroflexi).</title>
        <authorList>
            <person name="Matsuura N."/>
            <person name="Tourlousse M.D."/>
            <person name="Ohashi A."/>
            <person name="Hugenholtz P."/>
            <person name="Sekiguchi Y."/>
        </authorList>
    </citation>
    <scope>NUCLEOTIDE SEQUENCE</scope>
    <source>
        <strain evidence="2">KIBI-1</strain>
    </source>
</reference>
<organism evidence="2">
    <name type="scientific">Levilinea saccharolytica</name>
    <dbReference type="NCBI Taxonomy" id="229921"/>
    <lineage>
        <taxon>Bacteria</taxon>
        <taxon>Bacillati</taxon>
        <taxon>Chloroflexota</taxon>
        <taxon>Anaerolineae</taxon>
        <taxon>Anaerolineales</taxon>
        <taxon>Anaerolineaceae</taxon>
        <taxon>Levilinea</taxon>
    </lineage>
</organism>
<evidence type="ECO:0000313" key="4">
    <source>
        <dbReference type="Proteomes" id="UP000050501"/>
    </source>
</evidence>